<name>A0A0B1P4G7_UNCNE</name>
<dbReference type="EMBL" id="JNVN01002763">
    <property type="protein sequence ID" value="KHJ31574.1"/>
    <property type="molecule type" value="Genomic_DNA"/>
</dbReference>
<dbReference type="HOGENOM" id="CLU_018153_4_1_1"/>
<gene>
    <name evidence="2" type="ORF">EV44_g3854</name>
</gene>
<proteinExistence type="predicted"/>
<dbReference type="AlphaFoldDB" id="A0A0B1P4G7"/>
<sequence>MEPASDLITYRIATVPVALRTSIGSVTVEDTNLTSKIVRVTNVAPKMVRAHGKTRADAPHRSWLAHFPCEQAPRPDFRLFDESGVTVLNKLRKSIQQCKRCHGFHVTRGCSRAPACENCSSTMNSINECKAPTKCRNCGGSQRSDNRNCPAHPSRSEPVSKDQLRTFRQMGQREYHAKARVLLSYMQK</sequence>
<evidence type="ECO:0000313" key="3">
    <source>
        <dbReference type="Proteomes" id="UP000030854"/>
    </source>
</evidence>
<dbReference type="Proteomes" id="UP000030854">
    <property type="component" value="Unassembled WGS sequence"/>
</dbReference>
<comment type="caution">
    <text evidence="2">The sequence shown here is derived from an EMBL/GenBank/DDBJ whole genome shotgun (WGS) entry which is preliminary data.</text>
</comment>
<evidence type="ECO:0000256" key="1">
    <source>
        <dbReference type="SAM" id="MobiDB-lite"/>
    </source>
</evidence>
<reference evidence="2 3" key="1">
    <citation type="journal article" date="2014" name="BMC Genomics">
        <title>Adaptive genomic structural variation in the grape powdery mildew pathogen, Erysiphe necator.</title>
        <authorList>
            <person name="Jones L."/>
            <person name="Riaz S."/>
            <person name="Morales-Cruz A."/>
            <person name="Amrine K.C."/>
            <person name="McGuire B."/>
            <person name="Gubler W.D."/>
            <person name="Walker M.A."/>
            <person name="Cantu D."/>
        </authorList>
    </citation>
    <scope>NUCLEOTIDE SEQUENCE [LARGE SCALE GENOMIC DNA]</scope>
    <source>
        <strain evidence="3">c</strain>
    </source>
</reference>
<evidence type="ECO:0000313" key="2">
    <source>
        <dbReference type="EMBL" id="KHJ31574.1"/>
    </source>
</evidence>
<organism evidence="2 3">
    <name type="scientific">Uncinula necator</name>
    <name type="common">Grape powdery mildew</name>
    <dbReference type="NCBI Taxonomy" id="52586"/>
    <lineage>
        <taxon>Eukaryota</taxon>
        <taxon>Fungi</taxon>
        <taxon>Dikarya</taxon>
        <taxon>Ascomycota</taxon>
        <taxon>Pezizomycotina</taxon>
        <taxon>Leotiomycetes</taxon>
        <taxon>Erysiphales</taxon>
        <taxon>Erysiphaceae</taxon>
        <taxon>Erysiphe</taxon>
    </lineage>
</organism>
<keyword evidence="3" id="KW-1185">Reference proteome</keyword>
<protein>
    <submittedName>
        <fullName evidence="2">Putative eka-like protein</fullName>
    </submittedName>
</protein>
<accession>A0A0B1P4G7</accession>
<feature type="region of interest" description="Disordered" evidence="1">
    <location>
        <begin position="139"/>
        <end position="161"/>
    </location>
</feature>